<organism evidence="2 3">
    <name type="scientific">Enterococcus larvae</name>
    <dbReference type="NCBI Taxonomy" id="2794352"/>
    <lineage>
        <taxon>Bacteria</taxon>
        <taxon>Bacillati</taxon>
        <taxon>Bacillota</taxon>
        <taxon>Bacilli</taxon>
        <taxon>Lactobacillales</taxon>
        <taxon>Enterococcaceae</taxon>
        <taxon>Enterococcus</taxon>
    </lineage>
</organism>
<keyword evidence="1" id="KW-0812">Transmembrane</keyword>
<reference evidence="2 3" key="1">
    <citation type="submission" date="2020-12" db="EMBL/GenBank/DDBJ databases">
        <title>Vagococcus allomyrinae sp. nov. and Enterococcus lavae sp. nov., isolated from the larvae of Allomyrina dichotoma.</title>
        <authorList>
            <person name="Lee S.D."/>
        </authorList>
    </citation>
    <scope>NUCLEOTIDE SEQUENCE [LARGE SCALE GENOMIC DNA]</scope>
    <source>
        <strain evidence="2 3">BWM-S5</strain>
    </source>
</reference>
<keyword evidence="3" id="KW-1185">Reference proteome</keyword>
<gene>
    <name evidence="2" type="ORF">I6N96_13815</name>
</gene>
<comment type="caution">
    <text evidence="2">The sequence shown here is derived from an EMBL/GenBank/DDBJ whole genome shotgun (WGS) entry which is preliminary data.</text>
</comment>
<protein>
    <submittedName>
        <fullName evidence="2">Uncharacterized protein</fullName>
    </submittedName>
</protein>
<keyword evidence="1" id="KW-1133">Transmembrane helix</keyword>
<name>A0ABS4CL75_9ENTE</name>
<accession>A0ABS4CL75</accession>
<evidence type="ECO:0000313" key="2">
    <source>
        <dbReference type="EMBL" id="MBP1047356.1"/>
    </source>
</evidence>
<feature type="transmembrane region" description="Helical" evidence="1">
    <location>
        <begin position="12"/>
        <end position="32"/>
    </location>
</feature>
<proteinExistence type="predicted"/>
<evidence type="ECO:0000256" key="1">
    <source>
        <dbReference type="SAM" id="Phobius"/>
    </source>
</evidence>
<dbReference type="Proteomes" id="UP000673375">
    <property type="component" value="Unassembled WGS sequence"/>
</dbReference>
<evidence type="ECO:0000313" key="3">
    <source>
        <dbReference type="Proteomes" id="UP000673375"/>
    </source>
</evidence>
<dbReference type="EMBL" id="JAEDXU010000007">
    <property type="protein sequence ID" value="MBP1047356.1"/>
    <property type="molecule type" value="Genomic_DNA"/>
</dbReference>
<keyword evidence="1" id="KW-0472">Membrane</keyword>
<sequence length="174" mass="19236">MEKKQSTNKKRKWILLGLLLFAFIGGGLYYYFTQQTETVRVVSGDYLPDAKAAQKMTDEQIKEAEQTAVDASKFNMVIKPEAVFTSGNEEGDIYIQNPEHNAYPINVVIALNEGGKEVYSSGAIEPGYEVKRAVLDEGLDKGEYPATATFNIYDPVTKQKKGQVQASITISVLA</sequence>